<protein>
    <submittedName>
        <fullName evidence="1">Uncharacterized protein</fullName>
    </submittedName>
</protein>
<dbReference type="EMBL" id="JAYGIL010000064">
    <property type="protein sequence ID" value="MEA5406091.1"/>
    <property type="molecule type" value="Genomic_DNA"/>
</dbReference>
<keyword evidence="2" id="KW-1185">Reference proteome</keyword>
<name>A0ABU5SCK9_9BACT</name>
<reference evidence="1 2" key="1">
    <citation type="submission" date="2023-12" db="EMBL/GenBank/DDBJ databases">
        <title>Novel species of the genus Arcicella isolated from rivers.</title>
        <authorList>
            <person name="Lu H."/>
        </authorList>
    </citation>
    <scope>NUCLEOTIDE SEQUENCE [LARGE SCALE GENOMIC DNA]</scope>
    <source>
        <strain evidence="1 2">DC2W</strain>
    </source>
</reference>
<organism evidence="1 2">
    <name type="scientific">Arcicella gelida</name>
    <dbReference type="NCBI Taxonomy" id="2984195"/>
    <lineage>
        <taxon>Bacteria</taxon>
        <taxon>Pseudomonadati</taxon>
        <taxon>Bacteroidota</taxon>
        <taxon>Cytophagia</taxon>
        <taxon>Cytophagales</taxon>
        <taxon>Flectobacillaceae</taxon>
        <taxon>Arcicella</taxon>
    </lineage>
</organism>
<proteinExistence type="predicted"/>
<gene>
    <name evidence="1" type="ORF">VB776_24340</name>
</gene>
<sequence>MNKYLLYMLFSAIVHTQLYSQKIIISPEKLNEKAQRAHPNSLEKQKVFSLNYLIGIEYFRIDSKLRWFKKTAHFFA</sequence>
<accession>A0ABU5SCK9</accession>
<evidence type="ECO:0000313" key="2">
    <source>
        <dbReference type="Proteomes" id="UP001303899"/>
    </source>
</evidence>
<dbReference type="RefSeq" id="WP_323699454.1">
    <property type="nucleotide sequence ID" value="NZ_JAYGIL010000064.1"/>
</dbReference>
<comment type="caution">
    <text evidence="1">The sequence shown here is derived from an EMBL/GenBank/DDBJ whole genome shotgun (WGS) entry which is preliminary data.</text>
</comment>
<evidence type="ECO:0000313" key="1">
    <source>
        <dbReference type="EMBL" id="MEA5406091.1"/>
    </source>
</evidence>
<dbReference type="Proteomes" id="UP001303899">
    <property type="component" value="Unassembled WGS sequence"/>
</dbReference>